<dbReference type="RefSeq" id="WP_061662611.1">
    <property type="nucleotide sequence ID" value="NZ_LOMO01000001.1"/>
</dbReference>
<dbReference type="GO" id="GO:0003677">
    <property type="term" value="F:DNA binding"/>
    <property type="evidence" value="ECO:0007669"/>
    <property type="project" value="UniProtKB-UniRule"/>
</dbReference>
<feature type="domain" description="Tyr recombinase" evidence="5">
    <location>
        <begin position="118"/>
        <end position="320"/>
    </location>
</feature>
<evidence type="ECO:0000259" key="5">
    <source>
        <dbReference type="PROSITE" id="PS51898"/>
    </source>
</evidence>
<dbReference type="InterPro" id="IPR050090">
    <property type="entry name" value="Tyrosine_recombinase_XerCD"/>
</dbReference>
<feature type="domain" description="Core-binding (CB)" evidence="6">
    <location>
        <begin position="5"/>
        <end position="96"/>
    </location>
</feature>
<dbReference type="PANTHER" id="PTHR30349:SF41">
    <property type="entry name" value="INTEGRASE_RECOMBINASE PROTEIN MJ0367-RELATED"/>
    <property type="match status" value="1"/>
</dbReference>
<sequence length="327" mass="38853">MLHSFNIERSIEDFLLYLEGLRYAPNTIKSYRFDLEGFFTFAIPHNKSMDFEFKRLEQLLLLYINSLRIYNNTSEYEISTLNRKRACFRKYIKFLNKWEYISSDFSHKIESMKNKKNPNKDILNHEEVSKVQYYLDSIQKSPWLTPKKQEKYIRNRFIFYTLLYSGLRVSELTNLRWKHFNITEGMIIVDEGKGNKNRTIPIHEELVQEYDTYKSFLLSMYGEDHPILTGYLFPRNEKHPDISLTTKTIRLIIRTIVKESSIVDKHISPHNLRHTFASYSVLNNISIPVLSSILGHSKKSITMDIYAHVIDDKQKENELKKLSFHSG</sequence>
<dbReference type="SUPFAM" id="SSF56349">
    <property type="entry name" value="DNA breaking-rejoining enzymes"/>
    <property type="match status" value="1"/>
</dbReference>
<dbReference type="GO" id="GO:0006310">
    <property type="term" value="P:DNA recombination"/>
    <property type="evidence" value="ECO:0007669"/>
    <property type="project" value="UniProtKB-KW"/>
</dbReference>
<comment type="similarity">
    <text evidence="1">Belongs to the 'phage' integrase family.</text>
</comment>
<dbReference type="PROSITE" id="PS51898">
    <property type="entry name" value="TYR_RECOMBINASE"/>
    <property type="match status" value="1"/>
</dbReference>
<dbReference type="PANTHER" id="PTHR30349">
    <property type="entry name" value="PHAGE INTEGRASE-RELATED"/>
    <property type="match status" value="1"/>
</dbReference>
<dbReference type="InterPro" id="IPR010998">
    <property type="entry name" value="Integrase_recombinase_N"/>
</dbReference>
<dbReference type="EMBL" id="LOMO01000001">
    <property type="protein sequence ID" value="KXY51275.1"/>
    <property type="molecule type" value="Genomic_DNA"/>
</dbReference>
<dbReference type="AlphaFoldDB" id="A0A9X0SPH2"/>
<gene>
    <name evidence="7" type="ORF">AT268_32845</name>
</gene>
<organism evidence="7 8">
    <name type="scientific">Bacillus cereus</name>
    <dbReference type="NCBI Taxonomy" id="1396"/>
    <lineage>
        <taxon>Bacteria</taxon>
        <taxon>Bacillati</taxon>
        <taxon>Bacillota</taxon>
        <taxon>Bacilli</taxon>
        <taxon>Bacillales</taxon>
        <taxon>Bacillaceae</taxon>
        <taxon>Bacillus</taxon>
        <taxon>Bacillus cereus group</taxon>
    </lineage>
</organism>
<reference evidence="7 8" key="1">
    <citation type="submission" date="2015-12" db="EMBL/GenBank/DDBJ databases">
        <title>Bacillus cereus Group isolate.</title>
        <authorList>
            <person name="Kovac J."/>
        </authorList>
    </citation>
    <scope>NUCLEOTIDE SEQUENCE [LARGE SCALE GENOMIC DNA]</scope>
    <source>
        <strain evidence="7 8">FSL K6-0073</strain>
    </source>
</reference>
<comment type="caution">
    <text evidence="7">The sequence shown here is derived from an EMBL/GenBank/DDBJ whole genome shotgun (WGS) entry which is preliminary data.</text>
</comment>
<evidence type="ECO:0000313" key="8">
    <source>
        <dbReference type="Proteomes" id="UP000075476"/>
    </source>
</evidence>
<evidence type="ECO:0000256" key="2">
    <source>
        <dbReference type="ARBA" id="ARBA00023125"/>
    </source>
</evidence>
<dbReference type="PROSITE" id="PS51900">
    <property type="entry name" value="CB"/>
    <property type="match status" value="1"/>
</dbReference>
<keyword evidence="2 4" id="KW-0238">DNA-binding</keyword>
<evidence type="ECO:0000256" key="4">
    <source>
        <dbReference type="PROSITE-ProRule" id="PRU01248"/>
    </source>
</evidence>
<name>A0A9X0SPH2_BACCE</name>
<protein>
    <submittedName>
        <fullName evidence="7">Integrase</fullName>
    </submittedName>
</protein>
<evidence type="ECO:0000259" key="6">
    <source>
        <dbReference type="PROSITE" id="PS51900"/>
    </source>
</evidence>
<dbReference type="Proteomes" id="UP000075476">
    <property type="component" value="Unassembled WGS sequence"/>
</dbReference>
<dbReference type="InterPro" id="IPR011010">
    <property type="entry name" value="DNA_brk_join_enz"/>
</dbReference>
<proteinExistence type="inferred from homology"/>
<dbReference type="Gene3D" id="1.10.443.10">
    <property type="entry name" value="Intergrase catalytic core"/>
    <property type="match status" value="1"/>
</dbReference>
<dbReference type="Pfam" id="PF00589">
    <property type="entry name" value="Phage_integrase"/>
    <property type="match status" value="1"/>
</dbReference>
<keyword evidence="3" id="KW-0233">DNA recombination</keyword>
<dbReference type="Gene3D" id="1.10.150.130">
    <property type="match status" value="1"/>
</dbReference>
<dbReference type="InterPro" id="IPR013762">
    <property type="entry name" value="Integrase-like_cat_sf"/>
</dbReference>
<evidence type="ECO:0000256" key="3">
    <source>
        <dbReference type="ARBA" id="ARBA00023172"/>
    </source>
</evidence>
<dbReference type="InterPro" id="IPR002104">
    <property type="entry name" value="Integrase_catalytic"/>
</dbReference>
<evidence type="ECO:0000256" key="1">
    <source>
        <dbReference type="ARBA" id="ARBA00008857"/>
    </source>
</evidence>
<evidence type="ECO:0000313" key="7">
    <source>
        <dbReference type="EMBL" id="KXY51275.1"/>
    </source>
</evidence>
<dbReference type="InterPro" id="IPR044068">
    <property type="entry name" value="CB"/>
</dbReference>
<accession>A0A9X0SPH2</accession>
<dbReference type="GO" id="GO:0015074">
    <property type="term" value="P:DNA integration"/>
    <property type="evidence" value="ECO:0007669"/>
    <property type="project" value="InterPro"/>
</dbReference>